<feature type="region of interest" description="Disordered" evidence="1">
    <location>
        <begin position="1"/>
        <end position="50"/>
    </location>
</feature>
<dbReference type="Proteomes" id="UP001156102">
    <property type="component" value="Unassembled WGS sequence"/>
</dbReference>
<protein>
    <submittedName>
        <fullName evidence="2">Uncharacterized protein</fullName>
    </submittedName>
</protein>
<dbReference type="EMBL" id="JANCLT010000001">
    <property type="protein sequence ID" value="MCP8967090.1"/>
    <property type="molecule type" value="Genomic_DNA"/>
</dbReference>
<dbReference type="AlphaFoldDB" id="A0AA42BMQ1"/>
<proteinExistence type="predicted"/>
<evidence type="ECO:0000313" key="3">
    <source>
        <dbReference type="Proteomes" id="UP001156102"/>
    </source>
</evidence>
<name>A0AA42BMQ1_9BACI</name>
<organism evidence="2 3">
    <name type="scientific">Ectobacillus ponti</name>
    <dbReference type="NCBI Taxonomy" id="2961894"/>
    <lineage>
        <taxon>Bacteria</taxon>
        <taxon>Bacillati</taxon>
        <taxon>Bacillota</taxon>
        <taxon>Bacilli</taxon>
        <taxon>Bacillales</taxon>
        <taxon>Bacillaceae</taxon>
        <taxon>Ectobacillus</taxon>
    </lineage>
</organism>
<evidence type="ECO:0000256" key="1">
    <source>
        <dbReference type="SAM" id="MobiDB-lite"/>
    </source>
</evidence>
<feature type="compositionally biased region" description="Basic and acidic residues" evidence="1">
    <location>
        <begin position="35"/>
        <end position="50"/>
    </location>
</feature>
<reference evidence="2" key="1">
    <citation type="submission" date="2022-07" db="EMBL/GenBank/DDBJ databases">
        <authorList>
            <person name="Li W.-J."/>
            <person name="Deng Q.-Q."/>
        </authorList>
    </citation>
    <scope>NUCLEOTIDE SEQUENCE</scope>
    <source>
        <strain evidence="2">SYSU M60031</strain>
    </source>
</reference>
<sequence length="50" mass="5735">MMMSEGSGGSKKNEENDANHVSARTKAHQRHMTKHRQEEHNDGRKYNGKV</sequence>
<accession>A0AA42BMQ1</accession>
<gene>
    <name evidence="2" type="ORF">NK662_00880</name>
</gene>
<comment type="caution">
    <text evidence="2">The sequence shown here is derived from an EMBL/GenBank/DDBJ whole genome shotgun (WGS) entry which is preliminary data.</text>
</comment>
<feature type="compositionally biased region" description="Basic residues" evidence="1">
    <location>
        <begin position="23"/>
        <end position="34"/>
    </location>
</feature>
<dbReference type="RefSeq" id="WP_254756412.1">
    <property type="nucleotide sequence ID" value="NZ_JANCLT010000001.1"/>
</dbReference>
<keyword evidence="3" id="KW-1185">Reference proteome</keyword>
<evidence type="ECO:0000313" key="2">
    <source>
        <dbReference type="EMBL" id="MCP8967090.1"/>
    </source>
</evidence>